<evidence type="ECO:0000256" key="10">
    <source>
        <dbReference type="RuleBase" id="RU003983"/>
    </source>
</evidence>
<evidence type="ECO:0000313" key="15">
    <source>
        <dbReference type="Proteomes" id="UP000516421"/>
    </source>
</evidence>
<evidence type="ECO:0000256" key="1">
    <source>
        <dbReference type="ARBA" id="ARBA00022475"/>
    </source>
</evidence>
<keyword evidence="15" id="KW-1185">Reference proteome</keyword>
<evidence type="ECO:0000256" key="8">
    <source>
        <dbReference type="ARBA" id="ARBA00023049"/>
    </source>
</evidence>
<comment type="similarity">
    <text evidence="10">Belongs to the peptidase M48 family.</text>
</comment>
<feature type="domain" description="Peptidase M48" evidence="13">
    <location>
        <begin position="115"/>
        <end position="209"/>
    </location>
</feature>
<evidence type="ECO:0000256" key="9">
    <source>
        <dbReference type="ARBA" id="ARBA00023136"/>
    </source>
</evidence>
<dbReference type="Proteomes" id="UP000516421">
    <property type="component" value="Chromosome"/>
</dbReference>
<keyword evidence="7 12" id="KW-1133">Transmembrane helix</keyword>
<keyword evidence="5 10" id="KW-0378">Hydrolase</keyword>
<sequence>MRQHPVSPFPEPRLFRFQSLLPFKFINALRHPGEIPWLLAAYMVTLFVYLAGAIYLITSFIAMFTVDDYVFSPGELVQQLLVIGLYLPLAIFWVRALMYAQMRITGVRISPTQFPEAYQMLVDAARAAGLRRVPDAYVVVGNGQINAFASGHGHRRFIVVFSDLFEIGGKARNPEALKFIIGHEVGHIAAGHVGYFRLIFTSFFQQIPYLGATLSRAQEYTADNFGFRLAPGGAMQTMGVLSAGKYLVNEVNTDELANRAVFEDGFFTWLANLNMSHPATTWRAHALRDRSEPGRLVWRPKFNPPYPLSMIPAAEPAAAWADPLQASDFMATYPERPGNNNHFGIVVTDQKPPARERDRRVGDTLFNGWIPPQMRGFWNTGGSPLPPPHEDGAGQDPQHSI</sequence>
<dbReference type="PANTHER" id="PTHR43221:SF2">
    <property type="entry name" value="PROTEASE HTPX HOMOLOG"/>
    <property type="match status" value="1"/>
</dbReference>
<name>A0A7H2BMK2_9MICC</name>
<feature type="region of interest" description="Disordered" evidence="11">
    <location>
        <begin position="378"/>
        <end position="401"/>
    </location>
</feature>
<feature type="transmembrane region" description="Helical" evidence="12">
    <location>
        <begin position="39"/>
        <end position="64"/>
    </location>
</feature>
<accession>A0A7H2BMK2</accession>
<keyword evidence="2 10" id="KW-0645">Protease</keyword>
<dbReference type="AlphaFoldDB" id="A0A7H2BMK2"/>
<evidence type="ECO:0000256" key="11">
    <source>
        <dbReference type="SAM" id="MobiDB-lite"/>
    </source>
</evidence>
<dbReference type="KEGG" id="rama:IDM48_00945"/>
<keyword evidence="9 12" id="KW-0472">Membrane</keyword>
<evidence type="ECO:0000256" key="5">
    <source>
        <dbReference type="ARBA" id="ARBA00022801"/>
    </source>
</evidence>
<comment type="cofactor">
    <cofactor evidence="10">
        <name>Zn(2+)</name>
        <dbReference type="ChEBI" id="CHEBI:29105"/>
    </cofactor>
    <text evidence="10">Binds 1 zinc ion per subunit.</text>
</comment>
<evidence type="ECO:0000256" key="7">
    <source>
        <dbReference type="ARBA" id="ARBA00022989"/>
    </source>
</evidence>
<dbReference type="InterPro" id="IPR050083">
    <property type="entry name" value="HtpX_protease"/>
</dbReference>
<evidence type="ECO:0000256" key="2">
    <source>
        <dbReference type="ARBA" id="ARBA00022670"/>
    </source>
</evidence>
<dbReference type="InterPro" id="IPR001915">
    <property type="entry name" value="Peptidase_M48"/>
</dbReference>
<proteinExistence type="inferred from homology"/>
<evidence type="ECO:0000256" key="12">
    <source>
        <dbReference type="SAM" id="Phobius"/>
    </source>
</evidence>
<keyword evidence="3 12" id="KW-0812">Transmembrane</keyword>
<keyword evidence="8 10" id="KW-0482">Metalloprotease</keyword>
<evidence type="ECO:0000256" key="4">
    <source>
        <dbReference type="ARBA" id="ARBA00022723"/>
    </source>
</evidence>
<evidence type="ECO:0000313" key="14">
    <source>
        <dbReference type="EMBL" id="QNV40898.1"/>
    </source>
</evidence>
<dbReference type="Pfam" id="PF01435">
    <property type="entry name" value="Peptidase_M48"/>
    <property type="match status" value="1"/>
</dbReference>
<dbReference type="GO" id="GO:0004222">
    <property type="term" value="F:metalloendopeptidase activity"/>
    <property type="evidence" value="ECO:0007669"/>
    <property type="project" value="InterPro"/>
</dbReference>
<reference evidence="14 15" key="1">
    <citation type="submission" date="2020-09" db="EMBL/GenBank/DDBJ databases">
        <title>Investigation of environmental microbe.</title>
        <authorList>
            <person name="Ou Y."/>
            <person name="Kang Q."/>
        </authorList>
    </citation>
    <scope>NUCLEOTIDE SEQUENCE [LARGE SCALE GENOMIC DNA]</scope>
    <source>
        <strain evidence="14 15">KJZ-9</strain>
    </source>
</reference>
<dbReference type="GO" id="GO:0046872">
    <property type="term" value="F:metal ion binding"/>
    <property type="evidence" value="ECO:0007669"/>
    <property type="project" value="UniProtKB-KW"/>
</dbReference>
<organism evidence="14 15">
    <name type="scientific">Rothia amarae</name>
    <dbReference type="NCBI Taxonomy" id="169480"/>
    <lineage>
        <taxon>Bacteria</taxon>
        <taxon>Bacillati</taxon>
        <taxon>Actinomycetota</taxon>
        <taxon>Actinomycetes</taxon>
        <taxon>Micrococcales</taxon>
        <taxon>Micrococcaceae</taxon>
        <taxon>Rothia</taxon>
    </lineage>
</organism>
<dbReference type="GO" id="GO:0006508">
    <property type="term" value="P:proteolysis"/>
    <property type="evidence" value="ECO:0007669"/>
    <property type="project" value="UniProtKB-KW"/>
</dbReference>
<evidence type="ECO:0000256" key="3">
    <source>
        <dbReference type="ARBA" id="ARBA00022692"/>
    </source>
</evidence>
<keyword evidence="1" id="KW-1003">Cell membrane</keyword>
<keyword evidence="4" id="KW-0479">Metal-binding</keyword>
<evidence type="ECO:0000256" key="6">
    <source>
        <dbReference type="ARBA" id="ARBA00022833"/>
    </source>
</evidence>
<dbReference type="PANTHER" id="PTHR43221">
    <property type="entry name" value="PROTEASE HTPX"/>
    <property type="match status" value="1"/>
</dbReference>
<dbReference type="EMBL" id="CP061538">
    <property type="protein sequence ID" value="QNV40898.1"/>
    <property type="molecule type" value="Genomic_DNA"/>
</dbReference>
<protein>
    <submittedName>
        <fullName evidence="14">M48 family metallopeptidase</fullName>
    </submittedName>
</protein>
<evidence type="ECO:0000259" key="13">
    <source>
        <dbReference type="Pfam" id="PF01435"/>
    </source>
</evidence>
<gene>
    <name evidence="14" type="ORF">IDM48_00945</name>
</gene>
<feature type="transmembrane region" description="Helical" evidence="12">
    <location>
        <begin position="76"/>
        <end position="94"/>
    </location>
</feature>
<dbReference type="CDD" id="cd07325">
    <property type="entry name" value="M48_Ste24p_like"/>
    <property type="match status" value="1"/>
</dbReference>
<dbReference type="Gene3D" id="3.30.2010.10">
    <property type="entry name" value="Metalloproteases ('zincins'), catalytic domain"/>
    <property type="match status" value="1"/>
</dbReference>
<keyword evidence="6 10" id="KW-0862">Zinc</keyword>